<comment type="similarity">
    <text evidence="2">Belongs to the YbaB/EbfC family.</text>
</comment>
<dbReference type="STRING" id="509190.Cseg_3889"/>
<comment type="function">
    <text evidence="2">Binds to DNA and alters its conformation. May be involved in regulation of gene expression, nucleoid organization and DNA protection.</text>
</comment>
<dbReference type="Proteomes" id="UP000002629">
    <property type="component" value="Chromosome"/>
</dbReference>
<keyword evidence="2" id="KW-0963">Cytoplasm</keyword>
<dbReference type="HAMAP" id="MF_00274">
    <property type="entry name" value="DNA_YbaB_EbfC"/>
    <property type="match status" value="1"/>
</dbReference>
<dbReference type="Pfam" id="PF02575">
    <property type="entry name" value="YbaB_DNA_bd"/>
    <property type="match status" value="1"/>
</dbReference>
<protein>
    <recommendedName>
        <fullName evidence="2">Nucleoid-associated protein Cseg_3889</fullName>
    </recommendedName>
</protein>
<dbReference type="InterPro" id="IPR004401">
    <property type="entry name" value="YbaB/EbfC"/>
</dbReference>
<dbReference type="PANTHER" id="PTHR33449:SF1">
    <property type="entry name" value="NUCLEOID-ASSOCIATED PROTEIN YBAB"/>
    <property type="match status" value="1"/>
</dbReference>
<evidence type="ECO:0000313" key="4">
    <source>
        <dbReference type="EMBL" id="ADG12309.1"/>
    </source>
</evidence>
<evidence type="ECO:0000256" key="1">
    <source>
        <dbReference type="ARBA" id="ARBA00023125"/>
    </source>
</evidence>
<dbReference type="Gene3D" id="3.30.1310.10">
    <property type="entry name" value="Nucleoid-associated protein YbaB-like domain"/>
    <property type="match status" value="1"/>
</dbReference>
<comment type="subcellular location">
    <subcellularLocation>
        <location evidence="2">Cytoplasm</location>
        <location evidence="2">Nucleoid</location>
    </subcellularLocation>
</comment>
<dbReference type="HOGENOM" id="CLU_140930_4_1_5"/>
<dbReference type="NCBIfam" id="NF011218">
    <property type="entry name" value="PRK14625.1"/>
    <property type="match status" value="1"/>
</dbReference>
<accession>D5VP86</accession>
<evidence type="ECO:0000256" key="2">
    <source>
        <dbReference type="HAMAP-Rule" id="MF_00274"/>
    </source>
</evidence>
<dbReference type="AlphaFoldDB" id="D5VP86"/>
<evidence type="ECO:0000256" key="3">
    <source>
        <dbReference type="SAM" id="Coils"/>
    </source>
</evidence>
<dbReference type="GO" id="GO:0005829">
    <property type="term" value="C:cytosol"/>
    <property type="evidence" value="ECO:0007669"/>
    <property type="project" value="TreeGrafter"/>
</dbReference>
<dbReference type="EMBL" id="CP002008">
    <property type="protein sequence ID" value="ADG12309.1"/>
    <property type="molecule type" value="Genomic_DNA"/>
</dbReference>
<dbReference type="GO" id="GO:0003677">
    <property type="term" value="F:DNA binding"/>
    <property type="evidence" value="ECO:0007669"/>
    <property type="project" value="UniProtKB-UniRule"/>
</dbReference>
<dbReference type="eggNOG" id="COG0718">
    <property type="taxonomic scope" value="Bacteria"/>
</dbReference>
<comment type="subunit">
    <text evidence="2">Homodimer.</text>
</comment>
<dbReference type="KEGG" id="cse:Cseg_3889"/>
<dbReference type="SUPFAM" id="SSF82607">
    <property type="entry name" value="YbaB-like"/>
    <property type="match status" value="1"/>
</dbReference>
<feature type="coiled-coil region" evidence="3">
    <location>
        <begin position="11"/>
        <end position="38"/>
    </location>
</feature>
<keyword evidence="3" id="KW-0175">Coiled coil</keyword>
<name>D5VP86_CAUST</name>
<dbReference type="NCBIfam" id="TIGR00103">
    <property type="entry name" value="DNA_YbaB_EbfC"/>
    <property type="match status" value="1"/>
</dbReference>
<dbReference type="GO" id="GO:0043590">
    <property type="term" value="C:bacterial nucleoid"/>
    <property type="evidence" value="ECO:0007669"/>
    <property type="project" value="UniProtKB-UniRule"/>
</dbReference>
<dbReference type="PANTHER" id="PTHR33449">
    <property type="entry name" value="NUCLEOID-ASSOCIATED PROTEIN YBAB"/>
    <property type="match status" value="1"/>
</dbReference>
<evidence type="ECO:0000313" key="5">
    <source>
        <dbReference type="Proteomes" id="UP000002629"/>
    </source>
</evidence>
<proteinExistence type="inferred from homology"/>
<organism evidence="4 5">
    <name type="scientific">Caulobacter segnis (strain ATCC 21756 / DSM 7131 / JCM 7823 / NBRC 15250 / LMG 17158 / TK0059)</name>
    <name type="common">Mycoplana segnis</name>
    <dbReference type="NCBI Taxonomy" id="509190"/>
    <lineage>
        <taxon>Bacteria</taxon>
        <taxon>Pseudomonadati</taxon>
        <taxon>Pseudomonadota</taxon>
        <taxon>Alphaproteobacteria</taxon>
        <taxon>Caulobacterales</taxon>
        <taxon>Caulobacteraceae</taxon>
        <taxon>Caulobacter</taxon>
    </lineage>
</organism>
<keyword evidence="1 2" id="KW-0238">DNA-binding</keyword>
<dbReference type="PIRSF" id="PIRSF004555">
    <property type="entry name" value="UCP004555"/>
    <property type="match status" value="1"/>
</dbReference>
<reference evidence="5" key="1">
    <citation type="journal article" date="2011" name="J. Bacteriol.">
        <title>Genome sequences of eight morphologically diverse alphaproteobacteria.</title>
        <authorList>
            <consortium name="US DOE Joint Genome Institute"/>
            <person name="Brown P.J."/>
            <person name="Kysela D.T."/>
            <person name="Buechlein A."/>
            <person name="Hemmerich C."/>
            <person name="Brun Y.V."/>
        </authorList>
    </citation>
    <scope>NUCLEOTIDE SEQUENCE [LARGE SCALE GENOMIC DNA]</scope>
    <source>
        <strain evidence="5">ATCC 21756 / DSM 7131 / JCM 7823 / NBRC 15250 / LMG 17158 / TK0059</strain>
    </source>
</reference>
<dbReference type="InterPro" id="IPR036894">
    <property type="entry name" value="YbaB-like_sf"/>
</dbReference>
<sequence>MSLETKTMKDLGGLMKQAQAMQQKLQDAQARLAETTVDGTSGGGMVTVTLMGNGELVRVLMDESLVQPGEGEVIADLIIAAHADAKKKLDAKQAQLMQEAAGPMAGLMGGLPGMKF</sequence>
<gene>
    <name evidence="4" type="ordered locus">Cseg_3889</name>
</gene>